<organism evidence="1 2">
    <name type="scientific">Fulvivirga lutea</name>
    <dbReference type="NCBI Taxonomy" id="2810512"/>
    <lineage>
        <taxon>Bacteria</taxon>
        <taxon>Pseudomonadati</taxon>
        <taxon>Bacteroidota</taxon>
        <taxon>Cytophagia</taxon>
        <taxon>Cytophagales</taxon>
        <taxon>Fulvivirgaceae</taxon>
        <taxon>Fulvivirga</taxon>
    </lineage>
</organism>
<gene>
    <name evidence="1" type="ORF">JR347_03000</name>
</gene>
<dbReference type="EMBL" id="CP070608">
    <property type="protein sequence ID" value="QSE98065.1"/>
    <property type="molecule type" value="Genomic_DNA"/>
</dbReference>
<dbReference type="RefSeq" id="WP_205722573.1">
    <property type="nucleotide sequence ID" value="NZ_CP070608.1"/>
</dbReference>
<dbReference type="Proteomes" id="UP000662783">
    <property type="component" value="Chromosome"/>
</dbReference>
<evidence type="ECO:0000313" key="1">
    <source>
        <dbReference type="EMBL" id="QSE98065.1"/>
    </source>
</evidence>
<reference evidence="1" key="1">
    <citation type="submission" date="2021-02" db="EMBL/GenBank/DDBJ databases">
        <title>Fulvivirga sp. S481 isolated from sea water.</title>
        <authorList>
            <person name="Bae S.S."/>
            <person name="Baek K."/>
        </authorList>
    </citation>
    <scope>NUCLEOTIDE SEQUENCE</scope>
    <source>
        <strain evidence="1">S481</strain>
    </source>
</reference>
<proteinExistence type="predicted"/>
<protein>
    <submittedName>
        <fullName evidence="1">Uncharacterized protein</fullName>
    </submittedName>
</protein>
<dbReference type="AlphaFoldDB" id="A0A975A1B5"/>
<keyword evidence="2" id="KW-1185">Reference proteome</keyword>
<sequence>MSNEINALFKPSDFKIDQTVLTDEEKWEKLHALPKGDSVQFIYSEDEDETQYYPLNMYGLYYLDIDGDDDLDLIYSGQNGWNNRMGTKVYELDNDVLKIKKELNGGIFSLEKTDNGVILKTVENPCCDSYTSKLYTYSISKSLQTTIEEVVVAIGMIRWFDADKIETPVKTYSNLTLLADRNDFRGVSPYFRDRTRELRDKMNKGEDIELASIPGSTKVQILAHKQKGDIHYELVLTEPFKAPENSLYEFLREETFRFIGWRIVE</sequence>
<name>A0A975A1B5_9BACT</name>
<accession>A0A975A1B5</accession>
<evidence type="ECO:0000313" key="2">
    <source>
        <dbReference type="Proteomes" id="UP000662783"/>
    </source>
</evidence>
<dbReference type="KEGG" id="fuv:JR347_03000"/>